<dbReference type="EMBL" id="CP051128">
    <property type="protein sequence ID" value="QIZ08759.1"/>
    <property type="molecule type" value="Genomic_DNA"/>
</dbReference>
<reference evidence="2 3" key="1">
    <citation type="submission" date="2020-04" db="EMBL/GenBank/DDBJ databases">
        <title>Genome-Wide Identification of 5-Methylcytosine Sites in Bacterial Genomes By High-Throughput Sequencing of MspJI Restriction Fragments.</title>
        <authorList>
            <person name="Wu V."/>
        </authorList>
    </citation>
    <scope>NUCLEOTIDE SEQUENCE [LARGE SCALE GENOMIC DNA]</scope>
    <source>
        <strain evidence="2 3">S2</strain>
    </source>
</reference>
<organism evidence="2 3">
    <name type="scientific">Priestia megaterium</name>
    <name type="common">Bacillus megaterium</name>
    <dbReference type="NCBI Taxonomy" id="1404"/>
    <lineage>
        <taxon>Bacteria</taxon>
        <taxon>Bacillati</taxon>
        <taxon>Bacillota</taxon>
        <taxon>Bacilli</taxon>
        <taxon>Bacillales</taxon>
        <taxon>Bacillaceae</taxon>
        <taxon>Priestia</taxon>
    </lineage>
</organism>
<evidence type="ECO:0000313" key="2">
    <source>
        <dbReference type="EMBL" id="QIZ08759.1"/>
    </source>
</evidence>
<feature type="signal peptide" evidence="1">
    <location>
        <begin position="1"/>
        <end position="27"/>
    </location>
</feature>
<keyword evidence="1" id="KW-0732">Signal</keyword>
<dbReference type="Proteomes" id="UP000501868">
    <property type="component" value="Chromosome"/>
</dbReference>
<evidence type="ECO:0008006" key="4">
    <source>
        <dbReference type="Google" id="ProtNLM"/>
    </source>
</evidence>
<accession>A0A6H1P5B9</accession>
<evidence type="ECO:0000256" key="1">
    <source>
        <dbReference type="SAM" id="SignalP"/>
    </source>
</evidence>
<protein>
    <recommendedName>
        <fullName evidence="4">DUF3887 domain-containing protein</fullName>
    </recommendedName>
</protein>
<feature type="chain" id="PRO_5026195632" description="DUF3887 domain-containing protein" evidence="1">
    <location>
        <begin position="28"/>
        <end position="133"/>
    </location>
</feature>
<evidence type="ECO:0000313" key="3">
    <source>
        <dbReference type="Proteomes" id="UP000501868"/>
    </source>
</evidence>
<dbReference type="AlphaFoldDB" id="A0A6H1P5B9"/>
<gene>
    <name evidence="2" type="ORF">HFZ78_20325</name>
</gene>
<proteinExistence type="predicted"/>
<reference evidence="2 3" key="2">
    <citation type="submission" date="2020-04" db="EMBL/GenBank/DDBJ databases">
        <authorList>
            <person name="Fomenkov A."/>
            <person name="Anton B.P."/>
            <person name="Roberts R.J."/>
        </authorList>
    </citation>
    <scope>NUCLEOTIDE SEQUENCE [LARGE SCALE GENOMIC DNA]</scope>
    <source>
        <strain evidence="2 3">S2</strain>
    </source>
</reference>
<sequence>MKKLLTVLCGVIIALSLFVTTGNTAKAAPKPSLPSPEVDHKCGCVVSTVLGAEKNKIVADLLSSQEFKNAKQLITSEGYSWRGIDNIEVEVNHSWEDAILIVVPFYTKDGSIEIAGFINGRYSGHLPLEAFFI</sequence>
<name>A0A6H1P5B9_PRIMG</name>